<reference evidence="3 4" key="1">
    <citation type="journal article" date="2024" name="Science">
        <title>Giant polyketide synthase enzymes in the biosynthesis of giant marine polyether toxins.</title>
        <authorList>
            <person name="Fallon T.R."/>
            <person name="Shende V.V."/>
            <person name="Wierzbicki I.H."/>
            <person name="Pendleton A.L."/>
            <person name="Watervoot N.F."/>
            <person name="Auber R.P."/>
            <person name="Gonzalez D.J."/>
            <person name="Wisecaver J.H."/>
            <person name="Moore B.S."/>
        </authorList>
    </citation>
    <scope>NUCLEOTIDE SEQUENCE [LARGE SCALE GENOMIC DNA]</scope>
    <source>
        <strain evidence="3 4">12B1</strain>
    </source>
</reference>
<evidence type="ECO:0000256" key="1">
    <source>
        <dbReference type="SAM" id="MobiDB-lite"/>
    </source>
</evidence>
<feature type="domain" description="START" evidence="2">
    <location>
        <begin position="156"/>
        <end position="371"/>
    </location>
</feature>
<protein>
    <recommendedName>
        <fullName evidence="2">START domain-containing protein</fullName>
    </recommendedName>
</protein>
<dbReference type="AlphaFoldDB" id="A0AB34IES1"/>
<dbReference type="Proteomes" id="UP001515480">
    <property type="component" value="Unassembled WGS sequence"/>
</dbReference>
<dbReference type="SUPFAM" id="SSF55961">
    <property type="entry name" value="Bet v1-like"/>
    <property type="match status" value="1"/>
</dbReference>
<dbReference type="Gene3D" id="3.30.530.20">
    <property type="match status" value="1"/>
</dbReference>
<evidence type="ECO:0000313" key="3">
    <source>
        <dbReference type="EMBL" id="KAL1496010.1"/>
    </source>
</evidence>
<evidence type="ECO:0000259" key="2">
    <source>
        <dbReference type="PROSITE" id="PS50848"/>
    </source>
</evidence>
<dbReference type="InterPro" id="IPR023393">
    <property type="entry name" value="START-like_dom_sf"/>
</dbReference>
<sequence>MRCAPAPSIAPDLTLLGVAGALLPPTLTLAVLGTARECLLAACCFLLGCTAAASPRAASNDRKNSAEAALKPPRPQLAPSEANGRATADLRPSTSAVPPAVGSRSVQPGDTARSFGIRLSANPPREGADGECPDALRSLALAGLEAVHRHASPSNWQHLASVKEQAGAAVYSRELPGTKIRQFFTTATFYDTTAETVWRGLDADRFLWDKTFQSPFTPLLRHKISASPDTAVDVVAYATSPAAAGVISGRSFVDLRATQVTFQDEGNYRLMQIQSSVSTALGRGIGEHELRASDWLSMTDGQKLQRADNLEGSGSLVRERLENGQRVVDVLMVSAASVGGRLPVSLVNNAMAGAMITCMSGLSKYCKKMNRVHTPAD</sequence>
<dbReference type="EMBL" id="JBGBPQ010000030">
    <property type="protein sequence ID" value="KAL1496010.1"/>
    <property type="molecule type" value="Genomic_DNA"/>
</dbReference>
<proteinExistence type="predicted"/>
<feature type="region of interest" description="Disordered" evidence="1">
    <location>
        <begin position="60"/>
        <end position="132"/>
    </location>
</feature>
<dbReference type="GO" id="GO:0008289">
    <property type="term" value="F:lipid binding"/>
    <property type="evidence" value="ECO:0007669"/>
    <property type="project" value="InterPro"/>
</dbReference>
<dbReference type="Pfam" id="PF01852">
    <property type="entry name" value="START"/>
    <property type="match status" value="1"/>
</dbReference>
<gene>
    <name evidence="3" type="ORF">AB1Y20_014644</name>
</gene>
<comment type="caution">
    <text evidence="3">The sequence shown here is derived from an EMBL/GenBank/DDBJ whole genome shotgun (WGS) entry which is preliminary data.</text>
</comment>
<evidence type="ECO:0000313" key="4">
    <source>
        <dbReference type="Proteomes" id="UP001515480"/>
    </source>
</evidence>
<dbReference type="PROSITE" id="PS50848">
    <property type="entry name" value="START"/>
    <property type="match status" value="1"/>
</dbReference>
<name>A0AB34IES1_PRYPA</name>
<keyword evidence="4" id="KW-1185">Reference proteome</keyword>
<organism evidence="3 4">
    <name type="scientific">Prymnesium parvum</name>
    <name type="common">Toxic golden alga</name>
    <dbReference type="NCBI Taxonomy" id="97485"/>
    <lineage>
        <taxon>Eukaryota</taxon>
        <taxon>Haptista</taxon>
        <taxon>Haptophyta</taxon>
        <taxon>Prymnesiophyceae</taxon>
        <taxon>Prymnesiales</taxon>
        <taxon>Prymnesiaceae</taxon>
        <taxon>Prymnesium</taxon>
    </lineage>
</organism>
<accession>A0AB34IES1</accession>
<dbReference type="InterPro" id="IPR002913">
    <property type="entry name" value="START_lipid-bd_dom"/>
</dbReference>